<dbReference type="Gene3D" id="3.40.50.720">
    <property type="entry name" value="NAD(P)-binding Rossmann-like Domain"/>
    <property type="match status" value="1"/>
</dbReference>
<reference evidence="4 5" key="1">
    <citation type="journal article" date="2019" name="Int. J. Syst. Evol. Microbiol.">
        <title>The Global Catalogue of Microorganisms (GCM) 10K type strain sequencing project: providing services to taxonomists for standard genome sequencing and annotation.</title>
        <authorList>
            <consortium name="The Broad Institute Genomics Platform"/>
            <consortium name="The Broad Institute Genome Sequencing Center for Infectious Disease"/>
            <person name="Wu L."/>
            <person name="Ma J."/>
        </authorList>
    </citation>
    <scope>NUCLEOTIDE SEQUENCE [LARGE SCALE GENOMIC DNA]</scope>
    <source>
        <strain evidence="4 5">JCM 11117</strain>
    </source>
</reference>
<proteinExistence type="predicted"/>
<dbReference type="Gene3D" id="3.30.360.10">
    <property type="entry name" value="Dihydrodipicolinate Reductase, domain 2"/>
    <property type="match status" value="1"/>
</dbReference>
<dbReference type="InterPro" id="IPR000683">
    <property type="entry name" value="Gfo/Idh/MocA-like_OxRdtase_N"/>
</dbReference>
<sequence>MATAFLKGDPVSNHPPRVALIGVHGYGQVHLDGLLRLAATGAVRVAGLADPRPPDPQALERVRALPGGAGVPIVADAAELLERVRPDVTIVSTPIHTHLPLARLALATGSHLLVEKPPTASMAQFRELSAEVAAAGRVCQVGFQSFGSHALAHAARLVADGAVGRLRGVGVHGAWVRERSYFTRAPWAGRMSLDGVPVTDGALTNAFAHATASALRVAGVRDDAAVTVELERYRTASPEGDDTAAARLTADGVPIVVAVTLCAAEHRAPVIVVHGERGRLELEYTTDTLTGHTADGTAVTGPPGRTVLLDNLVAHLADPAVPLLAPLAACAPFMHLLEAVRRDGPARPLPRAAVTEVDGRPVVADADATVRRCAEQLALFSELPGKIFEGGVENPRPAPSPERT</sequence>
<dbReference type="SUPFAM" id="SSF51735">
    <property type="entry name" value="NAD(P)-binding Rossmann-fold domains"/>
    <property type="match status" value="1"/>
</dbReference>
<name>A0ABN1NAD2_9PSEU</name>
<evidence type="ECO:0000256" key="1">
    <source>
        <dbReference type="ARBA" id="ARBA00023002"/>
    </source>
</evidence>
<evidence type="ECO:0000259" key="2">
    <source>
        <dbReference type="Pfam" id="PF01408"/>
    </source>
</evidence>
<organism evidence="4 5">
    <name type="scientific">Pseudonocardia zijingensis</name>
    <dbReference type="NCBI Taxonomy" id="153376"/>
    <lineage>
        <taxon>Bacteria</taxon>
        <taxon>Bacillati</taxon>
        <taxon>Actinomycetota</taxon>
        <taxon>Actinomycetes</taxon>
        <taxon>Pseudonocardiales</taxon>
        <taxon>Pseudonocardiaceae</taxon>
        <taxon>Pseudonocardia</taxon>
    </lineage>
</organism>
<dbReference type="EMBL" id="BAAAHP010000210">
    <property type="protein sequence ID" value="GAA0899678.1"/>
    <property type="molecule type" value="Genomic_DNA"/>
</dbReference>
<feature type="domain" description="Gfo/Idh/MocA-like oxidoreductase N-terminal" evidence="2">
    <location>
        <begin position="17"/>
        <end position="143"/>
    </location>
</feature>
<feature type="domain" description="GFO/IDH/MocA-like oxidoreductase" evidence="3">
    <location>
        <begin position="153"/>
        <end position="281"/>
    </location>
</feature>
<evidence type="ECO:0000313" key="5">
    <source>
        <dbReference type="Proteomes" id="UP001499967"/>
    </source>
</evidence>
<dbReference type="Pfam" id="PF01408">
    <property type="entry name" value="GFO_IDH_MocA"/>
    <property type="match status" value="1"/>
</dbReference>
<dbReference type="Proteomes" id="UP001499967">
    <property type="component" value="Unassembled WGS sequence"/>
</dbReference>
<dbReference type="PANTHER" id="PTHR43818">
    <property type="entry name" value="BCDNA.GH03377"/>
    <property type="match status" value="1"/>
</dbReference>
<comment type="caution">
    <text evidence="4">The sequence shown here is derived from an EMBL/GenBank/DDBJ whole genome shotgun (WGS) entry which is preliminary data.</text>
</comment>
<keyword evidence="1" id="KW-0560">Oxidoreductase</keyword>
<dbReference type="InterPro" id="IPR050463">
    <property type="entry name" value="Gfo/Idh/MocA_oxidrdct_glycsds"/>
</dbReference>
<gene>
    <name evidence="4" type="ORF">GCM10009559_64640</name>
</gene>
<dbReference type="InterPro" id="IPR036291">
    <property type="entry name" value="NAD(P)-bd_dom_sf"/>
</dbReference>
<accession>A0ABN1NAD2</accession>
<evidence type="ECO:0000313" key="4">
    <source>
        <dbReference type="EMBL" id="GAA0899678.1"/>
    </source>
</evidence>
<protein>
    <submittedName>
        <fullName evidence="4">Gfo/Idh/MocA family oxidoreductase</fullName>
    </submittedName>
</protein>
<dbReference type="Pfam" id="PF22725">
    <property type="entry name" value="GFO_IDH_MocA_C3"/>
    <property type="match status" value="1"/>
</dbReference>
<keyword evidence="5" id="KW-1185">Reference proteome</keyword>
<dbReference type="SUPFAM" id="SSF55347">
    <property type="entry name" value="Glyceraldehyde-3-phosphate dehydrogenase-like, C-terminal domain"/>
    <property type="match status" value="1"/>
</dbReference>
<dbReference type="PANTHER" id="PTHR43818:SF11">
    <property type="entry name" value="BCDNA.GH03377"/>
    <property type="match status" value="1"/>
</dbReference>
<evidence type="ECO:0000259" key="3">
    <source>
        <dbReference type="Pfam" id="PF22725"/>
    </source>
</evidence>
<dbReference type="InterPro" id="IPR055170">
    <property type="entry name" value="GFO_IDH_MocA-like_dom"/>
</dbReference>